<dbReference type="InterPro" id="IPR038461">
    <property type="entry name" value="Schlafen_AlbA_2_dom_sf"/>
</dbReference>
<keyword evidence="2" id="KW-1185">Reference proteome</keyword>
<name>A0ABS9H8C9_9ACTN</name>
<organism evidence="1 2">
    <name type="scientific">Nocardioides potassii</name>
    <dbReference type="NCBI Taxonomy" id="2911371"/>
    <lineage>
        <taxon>Bacteria</taxon>
        <taxon>Bacillati</taxon>
        <taxon>Actinomycetota</taxon>
        <taxon>Actinomycetes</taxon>
        <taxon>Propionibacteriales</taxon>
        <taxon>Nocardioidaceae</taxon>
        <taxon>Nocardioides</taxon>
    </lineage>
</organism>
<accession>A0ABS9H8C9</accession>
<evidence type="ECO:0000313" key="1">
    <source>
        <dbReference type="EMBL" id="MCF6377470.1"/>
    </source>
</evidence>
<dbReference type="Gene3D" id="3.30.950.30">
    <property type="entry name" value="Schlafen, AAA domain"/>
    <property type="match status" value="1"/>
</dbReference>
<gene>
    <name evidence="1" type="ORF">L2K70_07620</name>
</gene>
<dbReference type="RefSeq" id="WP_236400945.1">
    <property type="nucleotide sequence ID" value="NZ_JAKJHZ010000005.1"/>
</dbReference>
<proteinExistence type="predicted"/>
<dbReference type="Proteomes" id="UP001201161">
    <property type="component" value="Unassembled WGS sequence"/>
</dbReference>
<dbReference type="EMBL" id="JAKJHZ010000005">
    <property type="protein sequence ID" value="MCF6377470.1"/>
    <property type="molecule type" value="Genomic_DNA"/>
</dbReference>
<sequence>MSVASAGELIAALARGDLPAVLGTAEDSWVDFKSAPYAHEGGRLSDRGKWDLAKDVACFANSAGGLIVFGFGTAKPENAMVEEASQVTPIPKALVDFDAYAKVLREWVYPHVVGVRMSWFPPEHTASRGVFVIEIPPQPPNLKPFMVRRSLDGDGRAIPAWIVHERDGDRCEPTPIERLHAQMTTGRMVESLPVSPASGGASERLDQALATMLETIDGPGVESWLGVVSATSDGSPFKEFYRASGGTRALLEAPPATRPHGFNLSHLGQVRVDEGAFVVGREDAIVRASPDGTFCALGAATPDFLGWGLNRGRAGGDPILLNPLAVVEFVFESVRLCEALGARNSVALNAFSWRLAAFGLQSANVRLERGQHQQYFSSRAAQPASSDEWLREIGGSDDGAVVAFHLLEQLYALFGYASDDIPYTREGRVEAQAILSA</sequence>
<keyword evidence="1" id="KW-0547">Nucleotide-binding</keyword>
<keyword evidence="1" id="KW-0067">ATP-binding</keyword>
<dbReference type="GO" id="GO:0005524">
    <property type="term" value="F:ATP binding"/>
    <property type="evidence" value="ECO:0007669"/>
    <property type="project" value="UniProtKB-KW"/>
</dbReference>
<evidence type="ECO:0000313" key="2">
    <source>
        <dbReference type="Proteomes" id="UP001201161"/>
    </source>
</evidence>
<reference evidence="1 2" key="1">
    <citation type="submission" date="2022-01" db="EMBL/GenBank/DDBJ databases">
        <title>Nocardioides sp. nov., an actinomycete isolated from mining soil.</title>
        <authorList>
            <person name="Liu L."/>
        </authorList>
    </citation>
    <scope>NUCLEOTIDE SEQUENCE [LARGE SCALE GENOMIC DNA]</scope>
    <source>
        <strain evidence="1 2">KLBMP 9356</strain>
    </source>
</reference>
<protein>
    <submittedName>
        <fullName evidence="1">ATP-binding protein</fullName>
    </submittedName>
</protein>
<comment type="caution">
    <text evidence="1">The sequence shown here is derived from an EMBL/GenBank/DDBJ whole genome shotgun (WGS) entry which is preliminary data.</text>
</comment>